<protein>
    <submittedName>
        <fullName evidence="1">Uncharacterized protein</fullName>
    </submittedName>
</protein>
<organism evidence="1">
    <name type="scientific">Diaporthe sp</name>
    <dbReference type="NCBI Taxonomy" id="1756133"/>
    <lineage>
        <taxon>Eukaryota</taxon>
        <taxon>Fungi</taxon>
        <taxon>Dikarya</taxon>
        <taxon>Ascomycota</taxon>
        <taxon>Pezizomycotina</taxon>
        <taxon>Sordariomycetes</taxon>
        <taxon>Sordariomycetidae</taxon>
        <taxon>Diaporthales</taxon>
        <taxon>Diaporthaceae</taxon>
        <taxon>Diaporthe</taxon>
    </lineage>
</organism>
<geneLocation type="mitochondrion" evidence="1"/>
<sequence length="112" mass="13335">MFRNLWYTSFKYAYSYWISKLRKIFNMIKWTITNNYYLTNQRRAYTRLRWVDRIIDLPIPVPLPVPRLRRGQKSGGVRSQAAAWLRLGASRHAVEGAKLYITEESIIVLNLL</sequence>
<name>A0A8K1ZR94_9PEZI</name>
<reference evidence="1" key="1">
    <citation type="submission" date="2020-01" db="EMBL/GenBank/DDBJ databases">
        <title>Characterization of the mitochondrial genome of Diaporthe sp.</title>
        <authorList>
            <person name="Wang X."/>
        </authorList>
    </citation>
    <scope>NUCLEOTIDE SEQUENCE</scope>
</reference>
<evidence type="ECO:0000313" key="1">
    <source>
        <dbReference type="EMBL" id="UHB41934.1"/>
    </source>
</evidence>
<proteinExistence type="predicted"/>
<dbReference type="EMBL" id="MN922285">
    <property type="protein sequence ID" value="UHB41934.1"/>
    <property type="molecule type" value="Genomic_DNA"/>
</dbReference>
<keyword evidence="1" id="KW-0496">Mitochondrion</keyword>
<accession>A0A8K1ZR94</accession>
<dbReference type="AlphaFoldDB" id="A0A8K1ZR94"/>
<gene>
    <name evidence="1" type="primary">orf112</name>
</gene>